<evidence type="ECO:0000313" key="3">
    <source>
        <dbReference type="EMBL" id="MCZ9295520.1"/>
    </source>
</evidence>
<accession>A0A9X3RKQ1</accession>
<feature type="transmembrane region" description="Helical" evidence="2">
    <location>
        <begin position="171"/>
        <end position="191"/>
    </location>
</feature>
<sequence>MTTNLSAHTHTDSPSTTDGEAKAVPITITILDAATIFEGPETVYRYDLPGSGIVEGWALGQVMDQISKMGGPSWPDVEACVVADSSGTDIAQEATTIIRRQLEVTGVHLIEPEPAISPLAASDPLSRHRLPATEVTESAPPTTVMEAPAYEEPVTPSWSNRLRGWLGTIDIFHIAIAVVVIAVAGASWWAIGAQASSDDDSVADASHSQSRAAEPRRDEEAESAPNSPHSGAPGTPDSGSAELNPGEKRLDVEGMSVVVPSGFHTKVEDGLVTATGEDPNLRILFAADEMFNVPADALFKEIHVQVDEDPALRDATEKAGRLRYTEDPGDGSLVEWTTWEDRGHQMSVGCHTRHNANAVQKAACRMATESLIKNSPK</sequence>
<evidence type="ECO:0000256" key="1">
    <source>
        <dbReference type="SAM" id="MobiDB-lite"/>
    </source>
</evidence>
<feature type="region of interest" description="Disordered" evidence="1">
    <location>
        <begin position="197"/>
        <end position="246"/>
    </location>
</feature>
<keyword evidence="2" id="KW-0472">Membrane</keyword>
<gene>
    <name evidence="3" type="ORF">L8V22_02955</name>
    <name evidence="4" type="ORF">WMQ01_02950</name>
</gene>
<comment type="caution">
    <text evidence="3">The sequence shown here is derived from an EMBL/GenBank/DDBJ whole genome shotgun (WGS) entry which is preliminary data.</text>
</comment>
<dbReference type="EMBL" id="JBBMGJ010000004">
    <property type="protein sequence ID" value="MEK0145030.1"/>
    <property type="molecule type" value="Genomic_DNA"/>
</dbReference>
<name>A0A9X3RKQ1_9CORY</name>
<feature type="compositionally biased region" description="Polar residues" evidence="1">
    <location>
        <begin position="1"/>
        <end position="18"/>
    </location>
</feature>
<protein>
    <submittedName>
        <fullName evidence="3">Type VII secretion-associated protein</fullName>
    </submittedName>
</protein>
<keyword evidence="2" id="KW-1133">Transmembrane helix</keyword>
<keyword evidence="2" id="KW-0812">Transmembrane</keyword>
<evidence type="ECO:0000313" key="4">
    <source>
        <dbReference type="EMBL" id="MEK0145030.1"/>
    </source>
</evidence>
<evidence type="ECO:0000313" key="5">
    <source>
        <dbReference type="Proteomes" id="UP001146439"/>
    </source>
</evidence>
<feature type="region of interest" description="Disordered" evidence="1">
    <location>
        <begin position="1"/>
        <end position="20"/>
    </location>
</feature>
<organism evidence="3 5">
    <name type="scientific">Corynebacterium yonathiae</name>
    <dbReference type="NCBI Taxonomy" id="2913504"/>
    <lineage>
        <taxon>Bacteria</taxon>
        <taxon>Bacillati</taxon>
        <taxon>Actinomycetota</taxon>
        <taxon>Actinomycetes</taxon>
        <taxon>Mycobacteriales</taxon>
        <taxon>Corynebacteriaceae</taxon>
        <taxon>Corynebacterium</taxon>
    </lineage>
</organism>
<dbReference type="RefSeq" id="WP_238800275.1">
    <property type="nucleotide sequence ID" value="NZ_JAKMUZ010000004.1"/>
</dbReference>
<evidence type="ECO:0000313" key="6">
    <source>
        <dbReference type="Proteomes" id="UP001371299"/>
    </source>
</evidence>
<proteinExistence type="predicted"/>
<dbReference type="Proteomes" id="UP001146439">
    <property type="component" value="Unassembled WGS sequence"/>
</dbReference>
<dbReference type="InterPro" id="IPR023840">
    <property type="entry name" value="T7SS_Rv3446c"/>
</dbReference>
<evidence type="ECO:0000256" key="2">
    <source>
        <dbReference type="SAM" id="Phobius"/>
    </source>
</evidence>
<reference evidence="3" key="1">
    <citation type="submission" date="2022-02" db="EMBL/GenBank/DDBJ databases">
        <title>Corynebacterium sp. from urogenital microbiome.</title>
        <authorList>
            <person name="Cappelli E.A."/>
            <person name="Ribeiro T.G."/>
            <person name="Peixe L."/>
        </authorList>
    </citation>
    <scope>NUCLEOTIDE SEQUENCE</scope>
    <source>
        <strain evidence="3">C21Ua_68</strain>
    </source>
</reference>
<dbReference type="EMBL" id="JAKMUZ010000004">
    <property type="protein sequence ID" value="MCZ9295520.1"/>
    <property type="molecule type" value="Genomic_DNA"/>
</dbReference>
<reference evidence="4 6" key="2">
    <citation type="submission" date="2024-01" db="EMBL/GenBank/DDBJ databases">
        <title>Description of two novel Corynebacterium species isolated from human nasal passages and skin.</title>
        <authorList>
            <person name="Popowitch E."/>
            <person name="Tran T.H."/>
            <person name="Escapa I.F."/>
            <person name="Bhatt E."/>
            <person name="Sozat A.K."/>
            <person name="Roberts A.Q."/>
            <person name="Segre J.A."/>
            <person name="Kong H."/>
            <person name="Conlan S."/>
            <person name="Lemon K.P."/>
            <person name="Kelly M.S."/>
        </authorList>
    </citation>
    <scope>NUCLEOTIDE SEQUENCE [LARGE SCALE GENOMIC DNA]</scope>
    <source>
        <strain evidence="4 6">KPL2619</strain>
    </source>
</reference>
<dbReference type="Proteomes" id="UP001371299">
    <property type="component" value="Unassembled WGS sequence"/>
</dbReference>
<dbReference type="NCBIfam" id="TIGR03931">
    <property type="entry name" value="T7SS_Rv3446c"/>
    <property type="match status" value="1"/>
</dbReference>
<keyword evidence="6" id="KW-1185">Reference proteome</keyword>
<feature type="compositionally biased region" description="Low complexity" evidence="1">
    <location>
        <begin position="203"/>
        <end position="212"/>
    </location>
</feature>
<dbReference type="AlphaFoldDB" id="A0A9X3RKQ1"/>